<sequence length="565" mass="63465">MTDFASLVTLAPNEPQAGGSVLPFDVLSDIMAVSPPSTISALMKTCHALYTEGPKHLLCDGVQLDRSRDIASFANFMLTEDSDSSRFAHLRKLVVALANPGPFEYQRRLAELLVHHSLALETLVLHHADSFLEQSRCRLREAFCGLKTIKRLVVFGVLEYGAAIIQNIPSPVESMSISVANFFRPPDIAPMLRPFSNTLHTLLINSKNSPVYSLFKDLRPRDFPRVRTFGVVWDGSVPELLTTPAFALAFPAIKHLQLIPTAHPYASRASTLMSSFTPMSTFEELARNRARAGNHSQTPRGPPPGRLVSESSPPAVEECSGEVLSVYKLGLNCPLTTLRLWPPIRAEDLATLRVVLEETRPRHLCLPVTMHDVTDLFATFHALPVQAPTRVDLYIVGSWIPNAMDSASNKKAICPWTCLLGLSRRLQNRLYSILEPLFTRPPPHGLVELSLLSGKAPDREWLRPQGELTPVLGSVGEAFMRWASTATPPLAVTWRFYKEDELRWPDVGQSLDEDYDDEDSDDNYDREFEDHDLWFDEEDSYVDPFLEADGDEYDSDQWRRWNDDD</sequence>
<name>A0A2G8SGL0_9APHY</name>
<feature type="region of interest" description="Disordered" evidence="1">
    <location>
        <begin position="508"/>
        <end position="529"/>
    </location>
</feature>
<dbReference type="EMBL" id="AYKW01000009">
    <property type="protein sequence ID" value="PIL32892.1"/>
    <property type="molecule type" value="Genomic_DNA"/>
</dbReference>
<feature type="region of interest" description="Disordered" evidence="1">
    <location>
        <begin position="289"/>
        <end position="313"/>
    </location>
</feature>
<protein>
    <submittedName>
        <fullName evidence="2">Uncharacterized protein</fullName>
    </submittedName>
</protein>
<organism evidence="2 3">
    <name type="scientific">Ganoderma sinense ZZ0214-1</name>
    <dbReference type="NCBI Taxonomy" id="1077348"/>
    <lineage>
        <taxon>Eukaryota</taxon>
        <taxon>Fungi</taxon>
        <taxon>Dikarya</taxon>
        <taxon>Basidiomycota</taxon>
        <taxon>Agaricomycotina</taxon>
        <taxon>Agaricomycetes</taxon>
        <taxon>Polyporales</taxon>
        <taxon>Polyporaceae</taxon>
        <taxon>Ganoderma</taxon>
    </lineage>
</organism>
<accession>A0A2G8SGL0</accession>
<dbReference type="AlphaFoldDB" id="A0A2G8SGL0"/>
<proteinExistence type="predicted"/>
<dbReference type="Proteomes" id="UP000230002">
    <property type="component" value="Unassembled WGS sequence"/>
</dbReference>
<reference evidence="2 3" key="1">
    <citation type="journal article" date="2015" name="Sci. Rep.">
        <title>Chromosome-level genome map provides insights into diverse defense mechanisms in the medicinal fungus Ganoderma sinense.</title>
        <authorList>
            <person name="Zhu Y."/>
            <person name="Xu J."/>
            <person name="Sun C."/>
            <person name="Zhou S."/>
            <person name="Xu H."/>
            <person name="Nelson D.R."/>
            <person name="Qian J."/>
            <person name="Song J."/>
            <person name="Luo H."/>
            <person name="Xiang L."/>
            <person name="Li Y."/>
            <person name="Xu Z."/>
            <person name="Ji A."/>
            <person name="Wang L."/>
            <person name="Lu S."/>
            <person name="Hayward A."/>
            <person name="Sun W."/>
            <person name="Li X."/>
            <person name="Schwartz D.C."/>
            <person name="Wang Y."/>
            <person name="Chen S."/>
        </authorList>
    </citation>
    <scope>NUCLEOTIDE SEQUENCE [LARGE SCALE GENOMIC DNA]</scope>
    <source>
        <strain evidence="2 3">ZZ0214-1</strain>
    </source>
</reference>
<gene>
    <name evidence="2" type="ORF">GSI_05010</name>
</gene>
<evidence type="ECO:0000313" key="3">
    <source>
        <dbReference type="Proteomes" id="UP000230002"/>
    </source>
</evidence>
<dbReference type="OrthoDB" id="2756545at2759"/>
<comment type="caution">
    <text evidence="2">The sequence shown here is derived from an EMBL/GenBank/DDBJ whole genome shotgun (WGS) entry which is preliminary data.</text>
</comment>
<feature type="compositionally biased region" description="Acidic residues" evidence="1">
    <location>
        <begin position="511"/>
        <end position="522"/>
    </location>
</feature>
<keyword evidence="3" id="KW-1185">Reference proteome</keyword>
<evidence type="ECO:0000313" key="2">
    <source>
        <dbReference type="EMBL" id="PIL32892.1"/>
    </source>
</evidence>
<evidence type="ECO:0000256" key="1">
    <source>
        <dbReference type="SAM" id="MobiDB-lite"/>
    </source>
</evidence>